<dbReference type="Gene3D" id="1.10.10.10">
    <property type="entry name" value="Winged helix-like DNA-binding domain superfamily/Winged helix DNA-binding domain"/>
    <property type="match status" value="1"/>
</dbReference>
<dbReference type="InterPro" id="IPR036388">
    <property type="entry name" value="WH-like_DNA-bd_sf"/>
</dbReference>
<dbReference type="InterPro" id="IPR001789">
    <property type="entry name" value="Sig_transdc_resp-reg_receiver"/>
</dbReference>
<feature type="domain" description="Response regulatory" evidence="8">
    <location>
        <begin position="10"/>
        <end position="123"/>
    </location>
</feature>
<dbReference type="PROSITE" id="PS00622">
    <property type="entry name" value="HTH_LUXR_1"/>
    <property type="match status" value="1"/>
</dbReference>
<feature type="domain" description="HTH luxR-type" evidence="7">
    <location>
        <begin position="139"/>
        <end position="204"/>
    </location>
</feature>
<dbReference type="InterPro" id="IPR011006">
    <property type="entry name" value="CheY-like_superfamily"/>
</dbReference>
<evidence type="ECO:0000256" key="1">
    <source>
        <dbReference type="ARBA" id="ARBA00022553"/>
    </source>
</evidence>
<dbReference type="PROSITE" id="PS50110">
    <property type="entry name" value="RESPONSE_REGULATORY"/>
    <property type="match status" value="1"/>
</dbReference>
<dbReference type="GO" id="GO:0006355">
    <property type="term" value="P:regulation of DNA-templated transcription"/>
    <property type="evidence" value="ECO:0007669"/>
    <property type="project" value="InterPro"/>
</dbReference>
<reference evidence="9" key="2">
    <citation type="journal article" date="2021" name="Front. Microbiol.">
        <title>Comprehensive Comparative Genomics and Phenotyping of Methylobacterium Species.</title>
        <authorList>
            <person name="Alessa O."/>
            <person name="Ogura Y."/>
            <person name="Fujitani Y."/>
            <person name="Takami H."/>
            <person name="Hayashi T."/>
            <person name="Sahin N."/>
            <person name="Tani A."/>
        </authorList>
    </citation>
    <scope>NUCLEOTIDE SEQUENCE</scope>
    <source>
        <strain evidence="9">DSM 22415</strain>
    </source>
</reference>
<keyword evidence="12" id="KW-1185">Reference proteome</keyword>
<reference evidence="10 11" key="1">
    <citation type="submission" date="2019-06" db="EMBL/GenBank/DDBJ databases">
        <authorList>
            <person name="Rodrigo-Torres L."/>
            <person name="Arahal R. D."/>
            <person name="Lucena T."/>
        </authorList>
    </citation>
    <scope>NUCLEOTIDE SEQUENCE [LARGE SCALE GENOMIC DNA]</scope>
    <source>
        <strain evidence="10 11">SW08-7</strain>
    </source>
</reference>
<dbReference type="GO" id="GO:0000160">
    <property type="term" value="P:phosphorelay signal transduction system"/>
    <property type="evidence" value="ECO:0007669"/>
    <property type="project" value="UniProtKB-KW"/>
</dbReference>
<evidence type="ECO:0000313" key="10">
    <source>
        <dbReference type="EMBL" id="VUF13788.1"/>
    </source>
</evidence>
<dbReference type="Proteomes" id="UP000401717">
    <property type="component" value="Unassembled WGS sequence"/>
</dbReference>
<dbReference type="Proteomes" id="UP001055303">
    <property type="component" value="Unassembled WGS sequence"/>
</dbReference>
<dbReference type="SMART" id="SM00448">
    <property type="entry name" value="REC"/>
    <property type="match status" value="1"/>
</dbReference>
<evidence type="ECO:0000256" key="4">
    <source>
        <dbReference type="ARBA" id="ARBA00023125"/>
    </source>
</evidence>
<protein>
    <submittedName>
        <fullName evidence="10">Transcriptional regulatory protein FixJ</fullName>
    </submittedName>
</protein>
<keyword evidence="4" id="KW-0238">DNA-binding</keyword>
<evidence type="ECO:0000313" key="11">
    <source>
        <dbReference type="Proteomes" id="UP000401717"/>
    </source>
</evidence>
<dbReference type="SMART" id="SM00421">
    <property type="entry name" value="HTH_LUXR"/>
    <property type="match status" value="1"/>
</dbReference>
<dbReference type="Pfam" id="PF00072">
    <property type="entry name" value="Response_reg"/>
    <property type="match status" value="1"/>
</dbReference>
<dbReference type="RefSeq" id="WP_144766027.1">
    <property type="nucleotide sequence ID" value="NZ_BPQI01000117.1"/>
</dbReference>
<keyword evidence="2" id="KW-0902">Two-component regulatory system</keyword>
<evidence type="ECO:0000259" key="7">
    <source>
        <dbReference type="PROSITE" id="PS50043"/>
    </source>
</evidence>
<evidence type="ECO:0000256" key="5">
    <source>
        <dbReference type="ARBA" id="ARBA00023163"/>
    </source>
</evidence>
<evidence type="ECO:0000259" key="8">
    <source>
        <dbReference type="PROSITE" id="PS50110"/>
    </source>
</evidence>
<dbReference type="OrthoDB" id="9782655at2"/>
<evidence type="ECO:0000313" key="12">
    <source>
        <dbReference type="Proteomes" id="UP001055303"/>
    </source>
</evidence>
<dbReference type="SUPFAM" id="SSF46894">
    <property type="entry name" value="C-terminal effector domain of the bipartite response regulators"/>
    <property type="match status" value="1"/>
</dbReference>
<accession>A0A564G1F6</accession>
<dbReference type="Gene3D" id="3.40.50.2300">
    <property type="match status" value="1"/>
</dbReference>
<dbReference type="SUPFAM" id="SSF52172">
    <property type="entry name" value="CheY-like"/>
    <property type="match status" value="1"/>
</dbReference>
<proteinExistence type="predicted"/>
<name>A0A564G1F6_9HYPH</name>
<dbReference type="InterPro" id="IPR016032">
    <property type="entry name" value="Sig_transdc_resp-reg_C-effctor"/>
</dbReference>
<sequence>MPSDAPSDAPVHVVDDDLAVRQALAFLLASDGLTVRVHESASAYLAAVVDPGGCILTDVRMPELDGIEFLRRLRQRGPMPPVIVMTGHADVPLAVEAMRAGAVDFIEKPFDDEVLLASVRSALAQAARSLNRAAHQSAVRARLATLSERERQVLDGLVAGKANKVIGLDLGISPRTVEIYRANVMAKLQAGSLSELVRMALLAGDPHGG</sequence>
<dbReference type="CDD" id="cd06170">
    <property type="entry name" value="LuxR_C_like"/>
    <property type="match status" value="1"/>
</dbReference>
<dbReference type="AlphaFoldDB" id="A0A564G1F6"/>
<dbReference type="EMBL" id="CABFVH010000024">
    <property type="protein sequence ID" value="VUF13788.1"/>
    <property type="molecule type" value="Genomic_DNA"/>
</dbReference>
<evidence type="ECO:0000256" key="6">
    <source>
        <dbReference type="PROSITE-ProRule" id="PRU00169"/>
    </source>
</evidence>
<dbReference type="FunFam" id="3.40.50.2300:FF:000018">
    <property type="entry name" value="DNA-binding transcriptional regulator NtrC"/>
    <property type="match status" value="1"/>
</dbReference>
<dbReference type="NCBIfam" id="NF006900">
    <property type="entry name" value="PRK09390.1"/>
    <property type="match status" value="1"/>
</dbReference>
<reference evidence="9" key="3">
    <citation type="submission" date="2021-08" db="EMBL/GenBank/DDBJ databases">
        <authorList>
            <person name="Tani A."/>
            <person name="Ola A."/>
            <person name="Ogura Y."/>
            <person name="Katsura K."/>
            <person name="Hayashi T."/>
        </authorList>
    </citation>
    <scope>NUCLEOTIDE SEQUENCE</scope>
    <source>
        <strain evidence="9">DSM 22415</strain>
    </source>
</reference>
<dbReference type="InterPro" id="IPR000792">
    <property type="entry name" value="Tscrpt_reg_LuxR_C"/>
</dbReference>
<keyword evidence="3" id="KW-0805">Transcription regulation</keyword>
<dbReference type="PRINTS" id="PR00038">
    <property type="entry name" value="HTHLUXR"/>
</dbReference>
<dbReference type="PANTHER" id="PTHR44688">
    <property type="entry name" value="DNA-BINDING TRANSCRIPTIONAL ACTIVATOR DEVR_DOSR"/>
    <property type="match status" value="1"/>
</dbReference>
<dbReference type="Pfam" id="PF00196">
    <property type="entry name" value="GerE"/>
    <property type="match status" value="1"/>
</dbReference>
<dbReference type="EMBL" id="BPQI01000117">
    <property type="protein sequence ID" value="GJD57694.1"/>
    <property type="molecule type" value="Genomic_DNA"/>
</dbReference>
<dbReference type="CDD" id="cd17537">
    <property type="entry name" value="REC_FixJ"/>
    <property type="match status" value="1"/>
</dbReference>
<dbReference type="PANTHER" id="PTHR44688:SF16">
    <property type="entry name" value="DNA-BINDING TRANSCRIPTIONAL ACTIVATOR DEVR_DOSR"/>
    <property type="match status" value="1"/>
</dbReference>
<evidence type="ECO:0000313" key="9">
    <source>
        <dbReference type="EMBL" id="GJD57694.1"/>
    </source>
</evidence>
<keyword evidence="5" id="KW-0804">Transcription</keyword>
<organism evidence="10 11">
    <name type="scientific">Methylobacterium dankookense</name>
    <dbReference type="NCBI Taxonomy" id="560405"/>
    <lineage>
        <taxon>Bacteria</taxon>
        <taxon>Pseudomonadati</taxon>
        <taxon>Pseudomonadota</taxon>
        <taxon>Alphaproteobacteria</taxon>
        <taxon>Hyphomicrobiales</taxon>
        <taxon>Methylobacteriaceae</taxon>
        <taxon>Methylobacterium</taxon>
    </lineage>
</organism>
<feature type="modified residue" description="4-aspartylphosphate" evidence="6">
    <location>
        <position position="58"/>
    </location>
</feature>
<dbReference type="GO" id="GO:0003677">
    <property type="term" value="F:DNA binding"/>
    <property type="evidence" value="ECO:0007669"/>
    <property type="project" value="UniProtKB-KW"/>
</dbReference>
<evidence type="ECO:0000256" key="2">
    <source>
        <dbReference type="ARBA" id="ARBA00023012"/>
    </source>
</evidence>
<dbReference type="PROSITE" id="PS50043">
    <property type="entry name" value="HTH_LUXR_2"/>
    <property type="match status" value="1"/>
</dbReference>
<keyword evidence="1 6" id="KW-0597">Phosphoprotein</keyword>
<evidence type="ECO:0000256" key="3">
    <source>
        <dbReference type="ARBA" id="ARBA00023015"/>
    </source>
</evidence>
<gene>
    <name evidence="10" type="primary">fixJ_3</name>
    <name evidence="9" type="synonym">fixJ_4</name>
    <name evidence="9" type="ORF">IFDJLNFL_3606</name>
    <name evidence="10" type="ORF">MTDSW087_03495</name>
</gene>